<dbReference type="Proteomes" id="UP000318661">
    <property type="component" value="Unassembled WGS sequence"/>
</dbReference>
<evidence type="ECO:0000313" key="3">
    <source>
        <dbReference type="EMBL" id="TMJ00722.1"/>
    </source>
</evidence>
<gene>
    <name evidence="3" type="ORF">E6G99_12895</name>
</gene>
<dbReference type="Pfam" id="PF01025">
    <property type="entry name" value="GrpE"/>
    <property type="match status" value="1"/>
</dbReference>
<accession>A0A537KY97</accession>
<dbReference type="GO" id="GO:0000774">
    <property type="term" value="F:adenyl-nucleotide exchange factor activity"/>
    <property type="evidence" value="ECO:0007669"/>
    <property type="project" value="InterPro"/>
</dbReference>
<dbReference type="GO" id="GO:0051087">
    <property type="term" value="F:protein-folding chaperone binding"/>
    <property type="evidence" value="ECO:0007669"/>
    <property type="project" value="InterPro"/>
</dbReference>
<evidence type="ECO:0000256" key="1">
    <source>
        <dbReference type="ARBA" id="ARBA00009054"/>
    </source>
</evidence>
<comment type="similarity">
    <text evidence="1">Belongs to the GrpE family.</text>
</comment>
<protein>
    <submittedName>
        <fullName evidence="3">Nucleotide exchange factor GrpE</fullName>
    </submittedName>
</protein>
<sequence length="66" mass="7727">MQRQPRAPEDELTALRAEVARYKEEAERNWQQFLHAAADLENYKKQASRQREDAVQRARFAVLAAV</sequence>
<dbReference type="EMBL" id="VBAJ01000336">
    <property type="protein sequence ID" value="TMJ00722.1"/>
    <property type="molecule type" value="Genomic_DNA"/>
</dbReference>
<dbReference type="SUPFAM" id="SSF58014">
    <property type="entry name" value="Coiled-coil domain of nucleotide exchange factor GrpE"/>
    <property type="match status" value="1"/>
</dbReference>
<dbReference type="GO" id="GO:0042803">
    <property type="term" value="F:protein homodimerization activity"/>
    <property type="evidence" value="ECO:0007669"/>
    <property type="project" value="InterPro"/>
</dbReference>
<name>A0A537KY97_9BACT</name>
<evidence type="ECO:0000313" key="4">
    <source>
        <dbReference type="Proteomes" id="UP000318661"/>
    </source>
</evidence>
<keyword evidence="2" id="KW-0143">Chaperone</keyword>
<dbReference type="AlphaFoldDB" id="A0A537KY97"/>
<evidence type="ECO:0000256" key="2">
    <source>
        <dbReference type="ARBA" id="ARBA00023186"/>
    </source>
</evidence>
<organism evidence="3 4">
    <name type="scientific">Candidatus Segetimicrobium genomatis</name>
    <dbReference type="NCBI Taxonomy" id="2569760"/>
    <lineage>
        <taxon>Bacteria</taxon>
        <taxon>Bacillati</taxon>
        <taxon>Candidatus Sysuimicrobiota</taxon>
        <taxon>Candidatus Sysuimicrobiia</taxon>
        <taxon>Candidatus Sysuimicrobiales</taxon>
        <taxon>Candidatus Segetimicrobiaceae</taxon>
        <taxon>Candidatus Segetimicrobium</taxon>
    </lineage>
</organism>
<dbReference type="InterPro" id="IPR013805">
    <property type="entry name" value="GrpE_CC"/>
</dbReference>
<comment type="caution">
    <text evidence="3">The sequence shown here is derived from an EMBL/GenBank/DDBJ whole genome shotgun (WGS) entry which is preliminary data.</text>
</comment>
<reference evidence="3 4" key="1">
    <citation type="journal article" date="2019" name="Nat. Microbiol.">
        <title>Mediterranean grassland soil C-N compound turnover is dependent on rainfall and depth, and is mediated by genomically divergent microorganisms.</title>
        <authorList>
            <person name="Diamond S."/>
            <person name="Andeer P.F."/>
            <person name="Li Z."/>
            <person name="Crits-Christoph A."/>
            <person name="Burstein D."/>
            <person name="Anantharaman K."/>
            <person name="Lane K.R."/>
            <person name="Thomas B.C."/>
            <person name="Pan C."/>
            <person name="Northen T.R."/>
            <person name="Banfield J.F."/>
        </authorList>
    </citation>
    <scope>NUCLEOTIDE SEQUENCE [LARGE SCALE GENOMIC DNA]</scope>
    <source>
        <strain evidence="3">NP_2</strain>
    </source>
</reference>
<dbReference type="InterPro" id="IPR000740">
    <property type="entry name" value="GrpE"/>
</dbReference>
<dbReference type="Gene3D" id="3.90.20.20">
    <property type="match status" value="1"/>
</dbReference>
<dbReference type="GO" id="GO:0006457">
    <property type="term" value="P:protein folding"/>
    <property type="evidence" value="ECO:0007669"/>
    <property type="project" value="InterPro"/>
</dbReference>
<proteinExistence type="inferred from homology"/>
<feature type="non-terminal residue" evidence="3">
    <location>
        <position position="66"/>
    </location>
</feature>